<protein>
    <recommendedName>
        <fullName evidence="2">Rhodanese domain-containing protein</fullName>
    </recommendedName>
</protein>
<dbReference type="SMART" id="SM00450">
    <property type="entry name" value="RHOD"/>
    <property type="match status" value="1"/>
</dbReference>
<dbReference type="Gene3D" id="3.40.250.10">
    <property type="entry name" value="Rhodanese-like domain"/>
    <property type="match status" value="1"/>
</dbReference>
<dbReference type="PROSITE" id="PS50206">
    <property type="entry name" value="RHODANESE_3"/>
    <property type="match status" value="1"/>
</dbReference>
<dbReference type="PANTHER" id="PTHR34209:SF3">
    <property type="entry name" value="RHODANESE_CELL CYCLE CONTROL PHOSPHATASE SUPERFAMILY PROTEIN"/>
    <property type="match status" value="1"/>
</dbReference>
<keyword evidence="4" id="KW-1185">Reference proteome</keyword>
<dbReference type="GO" id="GO:0071277">
    <property type="term" value="P:cellular response to calcium ion"/>
    <property type="evidence" value="ECO:0007669"/>
    <property type="project" value="InterPro"/>
</dbReference>
<dbReference type="Pfam" id="PF00581">
    <property type="entry name" value="Rhodanese"/>
    <property type="match status" value="1"/>
</dbReference>
<dbReference type="PANTHER" id="PTHR34209">
    <property type="entry name" value="RHODANESE/CELL CYCLE CONTROL PHOSPHATASE SUPERFAMILY PROTEIN"/>
    <property type="match status" value="1"/>
</dbReference>
<dbReference type="InterPro" id="IPR044690">
    <property type="entry name" value="CAS_plant"/>
</dbReference>
<feature type="region of interest" description="Disordered" evidence="1">
    <location>
        <begin position="592"/>
        <end position="615"/>
    </location>
</feature>
<gene>
    <name evidence="3" type="ORF">PVAP13_5NG012318</name>
</gene>
<dbReference type="EMBL" id="CM029046">
    <property type="protein sequence ID" value="KAG2593532.1"/>
    <property type="molecule type" value="Genomic_DNA"/>
</dbReference>
<dbReference type="CDD" id="cd00158">
    <property type="entry name" value="RHOD"/>
    <property type="match status" value="1"/>
</dbReference>
<dbReference type="InterPro" id="IPR001763">
    <property type="entry name" value="Rhodanese-like_dom"/>
</dbReference>
<reference evidence="3" key="1">
    <citation type="submission" date="2020-05" db="EMBL/GenBank/DDBJ databases">
        <title>WGS assembly of Panicum virgatum.</title>
        <authorList>
            <person name="Lovell J.T."/>
            <person name="Jenkins J."/>
            <person name="Shu S."/>
            <person name="Juenger T.E."/>
            <person name="Schmutz J."/>
        </authorList>
    </citation>
    <scope>NUCLEOTIDE SEQUENCE</scope>
    <source>
        <strain evidence="3">AP13</strain>
    </source>
</reference>
<feature type="compositionally biased region" description="Basic and acidic residues" evidence="1">
    <location>
        <begin position="592"/>
        <end position="601"/>
    </location>
</feature>
<dbReference type="AlphaFoldDB" id="A0A8T0S3E5"/>
<evidence type="ECO:0000259" key="2">
    <source>
        <dbReference type="PROSITE" id="PS50206"/>
    </source>
</evidence>
<evidence type="ECO:0000256" key="1">
    <source>
        <dbReference type="SAM" id="MobiDB-lite"/>
    </source>
</evidence>
<comment type="caution">
    <text evidence="3">The sequence shown here is derived from an EMBL/GenBank/DDBJ whole genome shotgun (WGS) entry which is preliminary data.</text>
</comment>
<feature type="domain" description="Rhodanese" evidence="2">
    <location>
        <begin position="355"/>
        <end position="473"/>
    </location>
</feature>
<sequence length="615" mass="64808">MSPPAMLLPVVCSAAPSCSPLCPVTASHVVARVPRRVDVGAALRSYADPLVAQVPDRPPLADSSILSPYPAAPDDIARGFGGAASELPSADALCCTGADQPLTFVAALAAPEQTATAVTAALDSAPSDAAERALSDAPFPTTFPSDASEVEDSVARLIDKLGKQVFQAEDALTEAYDKLRLSAYDALGTWRKTVRDAIGGLKASVDASKDKAAGGVTDASGALQEKVAGAGAVAVDVLRKAIVAAEDSLGSAATFLVYSYRSAKESLPPNVRDLLSTPEEKASQVLRPIGNALQQAYVIVEGVEKNVGLDPSDPIVQLAVVLGGSVTIGTSYWLFTYGGYSGDLSPESALELLKNDDKAVLIDVRPEDLREKDGVPDLRLGARSKYASVVSPEIKGPIRNMLKSGRDVNDALLAVVIRNLKLVKGDSKVIVMDANGARSKAVARLLKKLGVQRPYLVKGGFQAWSRDLRVKELKPETALTAINEDVEEIIEQIKPTPTLVFGSLLGLSALSYAILEWETTLQYIAVLSIGLTIYSRFTTYESSEDLEQDLKLLLSPVQVGAEALSWAAKKIEPNKVGLPTSPSTTAVKDRVLQAAAKHESQPSDAEESAAQTAEA</sequence>
<dbReference type="GO" id="GO:0090333">
    <property type="term" value="P:regulation of stomatal closure"/>
    <property type="evidence" value="ECO:0007669"/>
    <property type="project" value="InterPro"/>
</dbReference>
<dbReference type="OrthoDB" id="551300at2759"/>
<evidence type="ECO:0000313" key="4">
    <source>
        <dbReference type="Proteomes" id="UP000823388"/>
    </source>
</evidence>
<name>A0A8T0S3E5_PANVG</name>
<dbReference type="SUPFAM" id="SSF52821">
    <property type="entry name" value="Rhodanese/Cell cycle control phosphatase"/>
    <property type="match status" value="1"/>
</dbReference>
<dbReference type="GO" id="GO:0009704">
    <property type="term" value="P:de-etiolation"/>
    <property type="evidence" value="ECO:0007669"/>
    <property type="project" value="InterPro"/>
</dbReference>
<proteinExistence type="predicted"/>
<dbReference type="Proteomes" id="UP000823388">
    <property type="component" value="Chromosome 5N"/>
</dbReference>
<accession>A0A8T0S3E5</accession>
<organism evidence="3 4">
    <name type="scientific">Panicum virgatum</name>
    <name type="common">Blackwell switchgrass</name>
    <dbReference type="NCBI Taxonomy" id="38727"/>
    <lineage>
        <taxon>Eukaryota</taxon>
        <taxon>Viridiplantae</taxon>
        <taxon>Streptophyta</taxon>
        <taxon>Embryophyta</taxon>
        <taxon>Tracheophyta</taxon>
        <taxon>Spermatophyta</taxon>
        <taxon>Magnoliopsida</taxon>
        <taxon>Liliopsida</taxon>
        <taxon>Poales</taxon>
        <taxon>Poaceae</taxon>
        <taxon>PACMAD clade</taxon>
        <taxon>Panicoideae</taxon>
        <taxon>Panicodae</taxon>
        <taxon>Paniceae</taxon>
        <taxon>Panicinae</taxon>
        <taxon>Panicum</taxon>
        <taxon>Panicum sect. Hiantes</taxon>
    </lineage>
</organism>
<evidence type="ECO:0000313" key="3">
    <source>
        <dbReference type="EMBL" id="KAG2593532.1"/>
    </source>
</evidence>
<dbReference type="InterPro" id="IPR036873">
    <property type="entry name" value="Rhodanese-like_dom_sf"/>
</dbReference>